<dbReference type="GO" id="GO:0046677">
    <property type="term" value="P:response to antibiotic"/>
    <property type="evidence" value="ECO:0007669"/>
    <property type="project" value="UniProtKB-KW"/>
</dbReference>
<feature type="transmembrane region" description="Helical" evidence="14">
    <location>
        <begin position="214"/>
        <end position="234"/>
    </location>
</feature>
<gene>
    <name evidence="16" type="ORF">CLV74_12041</name>
</gene>
<evidence type="ECO:0000256" key="11">
    <source>
        <dbReference type="ARBA" id="ARBA00023251"/>
    </source>
</evidence>
<evidence type="ECO:0000256" key="5">
    <source>
        <dbReference type="ARBA" id="ARBA00022475"/>
    </source>
</evidence>
<evidence type="ECO:0000256" key="12">
    <source>
        <dbReference type="ARBA" id="ARBA00031899"/>
    </source>
</evidence>
<protein>
    <recommendedName>
        <fullName evidence="4">Phosphatidylglycerol lysyltransferase</fullName>
        <ecNumber evidence="3">2.3.2.3</ecNumber>
    </recommendedName>
    <alternativeName>
        <fullName evidence="12">Lysylphosphatidylglycerol synthase</fullName>
    </alternativeName>
</protein>
<feature type="transmembrane region" description="Helical" evidence="14">
    <location>
        <begin position="56"/>
        <end position="76"/>
    </location>
</feature>
<keyword evidence="8 14" id="KW-1133">Transmembrane helix</keyword>
<comment type="similarity">
    <text evidence="2">Belongs to the LPG synthase family.</text>
</comment>
<evidence type="ECO:0000256" key="9">
    <source>
        <dbReference type="ARBA" id="ARBA00023098"/>
    </source>
</evidence>
<evidence type="ECO:0000256" key="1">
    <source>
        <dbReference type="ARBA" id="ARBA00004651"/>
    </source>
</evidence>
<evidence type="ECO:0000256" key="4">
    <source>
        <dbReference type="ARBA" id="ARBA00021546"/>
    </source>
</evidence>
<dbReference type="GO" id="GO:0055091">
    <property type="term" value="P:phospholipid homeostasis"/>
    <property type="evidence" value="ECO:0007669"/>
    <property type="project" value="TreeGrafter"/>
</dbReference>
<reference evidence="16 17" key="1">
    <citation type="submission" date="2018-03" db="EMBL/GenBank/DDBJ databases">
        <title>Genomic Encyclopedia of Archaeal and Bacterial Type Strains, Phase II (KMG-II): from individual species to whole genera.</title>
        <authorList>
            <person name="Goeker M."/>
        </authorList>
    </citation>
    <scope>NUCLEOTIDE SEQUENCE [LARGE SCALE GENOMIC DNA]</scope>
    <source>
        <strain evidence="16 17">DSM 100212</strain>
    </source>
</reference>
<keyword evidence="7 14" id="KW-0812">Transmembrane</keyword>
<keyword evidence="11" id="KW-0046">Antibiotic resistance</keyword>
<name>A0A2T0WDP5_9RHOB</name>
<evidence type="ECO:0000256" key="8">
    <source>
        <dbReference type="ARBA" id="ARBA00022989"/>
    </source>
</evidence>
<evidence type="ECO:0000256" key="14">
    <source>
        <dbReference type="SAM" id="Phobius"/>
    </source>
</evidence>
<dbReference type="InterPro" id="IPR022791">
    <property type="entry name" value="L-PG_synthase/AglD"/>
</dbReference>
<feature type="transmembrane region" description="Helical" evidence="14">
    <location>
        <begin position="297"/>
        <end position="316"/>
    </location>
</feature>
<dbReference type="InterPro" id="IPR024320">
    <property type="entry name" value="LPG_synthase_C"/>
</dbReference>
<proteinExistence type="inferred from homology"/>
<dbReference type="PANTHER" id="PTHR34697">
    <property type="entry name" value="PHOSPHATIDYLGLYCEROL LYSYLTRANSFERASE"/>
    <property type="match status" value="1"/>
</dbReference>
<evidence type="ECO:0000259" key="15">
    <source>
        <dbReference type="Pfam" id="PF09924"/>
    </source>
</evidence>
<evidence type="ECO:0000256" key="6">
    <source>
        <dbReference type="ARBA" id="ARBA00022679"/>
    </source>
</evidence>
<feature type="transmembrane region" description="Helical" evidence="14">
    <location>
        <begin position="240"/>
        <end position="259"/>
    </location>
</feature>
<dbReference type="NCBIfam" id="NF033480">
    <property type="entry name" value="bifunc_MprF"/>
    <property type="match status" value="1"/>
</dbReference>
<dbReference type="OrthoDB" id="145485at2"/>
<evidence type="ECO:0000256" key="3">
    <source>
        <dbReference type="ARBA" id="ARBA00012014"/>
    </source>
</evidence>
<keyword evidence="9" id="KW-0443">Lipid metabolism</keyword>
<dbReference type="InterPro" id="IPR051211">
    <property type="entry name" value="PG_lysyltransferase"/>
</dbReference>
<feature type="transmembrane region" description="Helical" evidence="14">
    <location>
        <begin position="407"/>
        <end position="423"/>
    </location>
</feature>
<keyword evidence="17" id="KW-1185">Reference proteome</keyword>
<evidence type="ECO:0000256" key="7">
    <source>
        <dbReference type="ARBA" id="ARBA00022692"/>
    </source>
</evidence>
<comment type="catalytic activity">
    <reaction evidence="13">
        <text>L-lysyl-tRNA(Lys) + a 1,2-diacyl-sn-glycero-3-phospho-(1'-sn-glycerol) = a 1,2-diacyl-sn-glycero-3-phospho-1'-(3'-O-L-lysyl)-sn-glycerol + tRNA(Lys)</text>
        <dbReference type="Rhea" id="RHEA:10668"/>
        <dbReference type="Rhea" id="RHEA-COMP:9696"/>
        <dbReference type="Rhea" id="RHEA-COMP:9697"/>
        <dbReference type="ChEBI" id="CHEBI:64716"/>
        <dbReference type="ChEBI" id="CHEBI:75792"/>
        <dbReference type="ChEBI" id="CHEBI:78442"/>
        <dbReference type="ChEBI" id="CHEBI:78529"/>
        <dbReference type="EC" id="2.3.2.3"/>
    </reaction>
</comment>
<feature type="domain" description="Phosphatidylglycerol lysyltransferase C-terminal" evidence="15">
    <location>
        <begin position="554"/>
        <end position="836"/>
    </location>
</feature>
<evidence type="ECO:0000256" key="10">
    <source>
        <dbReference type="ARBA" id="ARBA00023136"/>
    </source>
</evidence>
<comment type="subcellular location">
    <subcellularLocation>
        <location evidence="1">Cell membrane</location>
        <topology evidence="1">Multi-pass membrane protein</topology>
    </subcellularLocation>
</comment>
<evidence type="ECO:0000256" key="13">
    <source>
        <dbReference type="ARBA" id="ARBA00047540"/>
    </source>
</evidence>
<dbReference type="Pfam" id="PF03706">
    <property type="entry name" value="LPG_synthase_TM"/>
    <property type="match status" value="1"/>
</dbReference>
<evidence type="ECO:0000313" key="16">
    <source>
        <dbReference type="EMBL" id="PRY84829.1"/>
    </source>
</evidence>
<dbReference type="AlphaFoldDB" id="A0A2T0WDP5"/>
<dbReference type="RefSeq" id="WP_106268137.1">
    <property type="nucleotide sequence ID" value="NZ_PVTQ01000020.1"/>
</dbReference>
<feature type="transmembrane region" description="Helical" evidence="14">
    <location>
        <begin position="18"/>
        <end position="35"/>
    </location>
</feature>
<evidence type="ECO:0000256" key="2">
    <source>
        <dbReference type="ARBA" id="ARBA00008627"/>
    </source>
</evidence>
<dbReference type="SUPFAM" id="SSF55729">
    <property type="entry name" value="Acyl-CoA N-acyltransferases (Nat)"/>
    <property type="match status" value="1"/>
</dbReference>
<keyword evidence="5" id="KW-1003">Cell membrane</keyword>
<feature type="transmembrane region" description="Helical" evidence="14">
    <location>
        <begin position="505"/>
        <end position="525"/>
    </location>
</feature>
<keyword evidence="10 14" id="KW-0472">Membrane</keyword>
<dbReference type="EMBL" id="PVTQ01000020">
    <property type="protein sequence ID" value="PRY84829.1"/>
    <property type="molecule type" value="Genomic_DNA"/>
</dbReference>
<evidence type="ECO:0000313" key="17">
    <source>
        <dbReference type="Proteomes" id="UP000238392"/>
    </source>
</evidence>
<feature type="transmembrane region" description="Helical" evidence="14">
    <location>
        <begin position="96"/>
        <end position="117"/>
    </location>
</feature>
<organism evidence="16 17">
    <name type="scientific">Donghicola tyrosinivorans</name>
    <dbReference type="NCBI Taxonomy" id="1652492"/>
    <lineage>
        <taxon>Bacteria</taxon>
        <taxon>Pseudomonadati</taxon>
        <taxon>Pseudomonadota</taxon>
        <taxon>Alphaproteobacteria</taxon>
        <taxon>Rhodobacterales</taxon>
        <taxon>Roseobacteraceae</taxon>
        <taxon>Donghicola</taxon>
    </lineage>
</organism>
<comment type="caution">
    <text evidence="16">The sequence shown here is derived from an EMBL/GenBank/DDBJ whole genome shotgun (WGS) entry which is preliminary data.</text>
</comment>
<dbReference type="Proteomes" id="UP000238392">
    <property type="component" value="Unassembled WGS sequence"/>
</dbReference>
<dbReference type="GO" id="GO:0050071">
    <property type="term" value="F:phosphatidylglycerol lysyltransferase activity"/>
    <property type="evidence" value="ECO:0007669"/>
    <property type="project" value="UniProtKB-EC"/>
</dbReference>
<dbReference type="GO" id="GO:0005886">
    <property type="term" value="C:plasma membrane"/>
    <property type="evidence" value="ECO:0007669"/>
    <property type="project" value="UniProtKB-SubCell"/>
</dbReference>
<feature type="transmembrane region" description="Helical" evidence="14">
    <location>
        <begin position="172"/>
        <end position="193"/>
    </location>
</feature>
<feature type="transmembrane region" description="Helical" evidence="14">
    <location>
        <begin position="337"/>
        <end position="360"/>
    </location>
</feature>
<feature type="transmembrane region" description="Helical" evidence="14">
    <location>
        <begin position="372"/>
        <end position="395"/>
    </location>
</feature>
<dbReference type="PANTHER" id="PTHR34697:SF2">
    <property type="entry name" value="PHOSPHATIDYLGLYCEROL LYSYLTRANSFERASE"/>
    <property type="match status" value="1"/>
</dbReference>
<feature type="transmembrane region" description="Helical" evidence="14">
    <location>
        <begin position="466"/>
        <end position="485"/>
    </location>
</feature>
<dbReference type="InterPro" id="IPR016181">
    <property type="entry name" value="Acyl_CoA_acyltransferase"/>
</dbReference>
<accession>A0A2T0WDP5</accession>
<dbReference type="Pfam" id="PF09924">
    <property type="entry name" value="LPG_synthase_C"/>
    <property type="match status" value="1"/>
</dbReference>
<dbReference type="GO" id="GO:0006629">
    <property type="term" value="P:lipid metabolic process"/>
    <property type="evidence" value="ECO:0007669"/>
    <property type="project" value="UniProtKB-KW"/>
</dbReference>
<dbReference type="EC" id="2.3.2.3" evidence="3"/>
<feature type="transmembrane region" description="Helical" evidence="14">
    <location>
        <begin position="129"/>
        <end position="152"/>
    </location>
</feature>
<sequence length="867" mass="93312">MTELSPAAASVWQRLKPIVPWLVTAALFAGGALALHHLLADVDLKQVMSRARSTPWPILLLAVVTTFCSYAALIGYDRSALHYIGKDLPTPVVALGSFLGYAVGNTIGAGPITGGAVRYRIYSGLGLSALDIAAVATFASVSFGVGATIIGFGALAVHPHALAHILPFEPDVIRMGSVAIVLLCLGLLFVMAFRGSEISLRGLTLRTPSPQAMAAQFLVTAVDLMFAASTLYLLLPPSDLGFTTFLAVYAAAIMASVISHVPGGVGVLETVIIAALPPSVPVVDAAAGLLLYRLCYYLLPFCVALLLIAVTEARLASGRVAGPVMQRLAPLTRSISALVPVAMATMMLTSGAFLMVSSLVPPTSELTENLELLTPLAVLEGGALMTSILGATMLVISNGLLRRMAGAWWLAMIALAAGVAASLANGLDVERAVTLTIAALILWPTRREFFRTTRLTRDTFSMRWSLLILGLMVAMVLMLFFAQKATPYAHELWWQFAIDQSAPRALRAALVGVMVLGLSLLIFGLRPGSMSNTLPTPEEIEQVRPIVMGQPDPAMNIALTGDKCLMLSDSARSALMYRIQGRNWIALHEPFGDSEEFRQLAWTFHDAAYAANGHPVFYSVGTALIPLWLEMGLALIKMGEEAVVPLNGFSLDGPSRKRLRGSHNRALRDGMSFEVMHPPFADGFMDQLKDISDAWLTTKTGGEKGFSVGAFDPDVLSRAPIAVVRHSGRIVAFANLWVTDLRQTASIDLMRHSDDAPSGMMEFLFTELLLYFAAEGFAEFSLGNAPLSGLEARRGATLSTRLGALVYRHGRQFYNFEGLRAFKGKFYPEWRPIYVAVPPRGNILVVASDVVSLINNSDPRKRNMQTA</sequence>
<keyword evidence="6 16" id="KW-0808">Transferase</keyword>